<keyword evidence="6" id="KW-0059">Arsenical resistance</keyword>
<accession>A0A0P7DJT8</accession>
<comment type="similarity">
    <text evidence="6">Belongs to the ArsB family.</text>
</comment>
<dbReference type="RefSeq" id="WP_054572044.1">
    <property type="nucleotide sequence ID" value="NZ_LKKS01000019.1"/>
</dbReference>
<comment type="function">
    <text evidence="6">Involved in arsenical resistance. Thought to form the channel of an arsenite pump.</text>
</comment>
<dbReference type="NCBIfam" id="NF011980">
    <property type="entry name" value="PRK15445.1"/>
    <property type="match status" value="1"/>
</dbReference>
<feature type="transmembrane region" description="Helical" evidence="6">
    <location>
        <begin position="52"/>
        <end position="70"/>
    </location>
</feature>
<keyword evidence="2" id="KW-1003">Cell membrane</keyword>
<feature type="transmembrane region" description="Helical" evidence="6">
    <location>
        <begin position="401"/>
        <end position="423"/>
    </location>
</feature>
<dbReference type="GO" id="GO:0042960">
    <property type="term" value="F:antimonite secondary active transmembrane transporter activity"/>
    <property type="evidence" value="ECO:0007669"/>
    <property type="project" value="TreeGrafter"/>
</dbReference>
<dbReference type="PANTHER" id="PTHR43302:SF5">
    <property type="entry name" value="TRANSPORTER ARSB-RELATED"/>
    <property type="match status" value="1"/>
</dbReference>
<keyword evidence="3 6" id="KW-0812">Transmembrane</keyword>
<protein>
    <recommendedName>
        <fullName evidence="6">Arsenical pump membrane protein</fullName>
    </recommendedName>
</protein>
<feature type="transmembrane region" description="Helical" evidence="6">
    <location>
        <begin position="94"/>
        <end position="127"/>
    </location>
</feature>
<feature type="transmembrane region" description="Helical" evidence="6">
    <location>
        <begin position="25"/>
        <end position="43"/>
    </location>
</feature>
<gene>
    <name evidence="7" type="ORF">HB13667_02980</name>
</gene>
<feature type="transmembrane region" description="Helical" evidence="6">
    <location>
        <begin position="134"/>
        <end position="155"/>
    </location>
</feature>
<evidence type="ECO:0000256" key="4">
    <source>
        <dbReference type="ARBA" id="ARBA00022989"/>
    </source>
</evidence>
<dbReference type="EMBL" id="LKKS01000019">
    <property type="protein sequence ID" value="KPM68368.1"/>
    <property type="molecule type" value="Genomic_DNA"/>
</dbReference>
<evidence type="ECO:0000256" key="2">
    <source>
        <dbReference type="ARBA" id="ARBA00022475"/>
    </source>
</evidence>
<comment type="caution">
    <text evidence="7">The sequence shown here is derived from an EMBL/GenBank/DDBJ whole genome shotgun (WGS) entry which is preliminary data.</text>
</comment>
<dbReference type="Pfam" id="PF02040">
    <property type="entry name" value="ArsB"/>
    <property type="match status" value="1"/>
</dbReference>
<evidence type="ECO:0000256" key="6">
    <source>
        <dbReference type="RuleBase" id="RU004993"/>
    </source>
</evidence>
<comment type="caution">
    <text evidence="6">Lacks conserved residue(s) required for the propagation of feature annotation.</text>
</comment>
<feature type="transmembrane region" description="Helical" evidence="6">
    <location>
        <begin position="278"/>
        <end position="296"/>
    </location>
</feature>
<evidence type="ECO:0000313" key="8">
    <source>
        <dbReference type="Proteomes" id="UP000050437"/>
    </source>
</evidence>
<reference evidence="7 8" key="1">
    <citation type="submission" date="2015-10" db="EMBL/GenBank/DDBJ databases">
        <title>Pseudomonas putida clinical strains.</title>
        <authorList>
            <person name="Molina L."/>
            <person name="Udaondo Z."/>
        </authorList>
    </citation>
    <scope>NUCLEOTIDE SEQUENCE [LARGE SCALE GENOMIC DNA]</scope>
    <source>
        <strain evidence="7 8">HB13667</strain>
    </source>
</reference>
<keyword evidence="4 6" id="KW-1133">Transmembrane helix</keyword>
<evidence type="ECO:0000256" key="1">
    <source>
        <dbReference type="ARBA" id="ARBA00004651"/>
    </source>
</evidence>
<dbReference type="GO" id="GO:0008490">
    <property type="term" value="F:arsenite secondary active transmembrane transporter activity"/>
    <property type="evidence" value="ECO:0007669"/>
    <property type="project" value="TreeGrafter"/>
</dbReference>
<feature type="transmembrane region" description="Helical" evidence="6">
    <location>
        <begin position="175"/>
        <end position="198"/>
    </location>
</feature>
<dbReference type="NCBIfam" id="TIGR00935">
    <property type="entry name" value="2a45"/>
    <property type="match status" value="1"/>
</dbReference>
<evidence type="ECO:0000313" key="7">
    <source>
        <dbReference type="EMBL" id="KPM68368.1"/>
    </source>
</evidence>
<feature type="transmembrane region" description="Helical" evidence="6">
    <location>
        <begin position="222"/>
        <end position="241"/>
    </location>
</feature>
<feature type="transmembrane region" description="Helical" evidence="6">
    <location>
        <begin position="247"/>
        <end position="266"/>
    </location>
</feature>
<dbReference type="AlphaFoldDB" id="A0A0P7DJT8"/>
<comment type="subcellular location">
    <subcellularLocation>
        <location evidence="1 6">Cell membrane</location>
        <topology evidence="1 6">Multi-pass membrane protein</topology>
    </subcellularLocation>
</comment>
<sequence length="427" mass="45401">MLIAFLIFLVTIVLVIWQPKGLGVGWSAALGAVVALLAGVVSLSDIPVVWQIVWNATATFIAVIIISLLLDEAGFFEWAALHVARWGNGSSRKLFAFIILLGAAVSALFANDGAALILTPIVIAMLLALRFSPAATLAFVMAAGFIADTASLPLVVSNLVNIVSADYFGIGFSEYASVMVPVNLVSVAATLGMLLWFFRKDLPRTYELDQLKAPEAAIRDKATFVAGWWVLALLLVGFFAIEPLGVPISAIAAACALILYLIAARGHVISTRKVLKDAPWQVVVFSLGMYLVVYGLRNAGLTDYLTQILNVFAGYGIWGASLGTGLLAAGLSSVMNNMPTVLVGALSIHSAEATGIVREAMIYANVIGCDLGPKITPIGSLATLLWLHVLARKNIVITWGYYFRTGIVLTLPILLATLAALAIRLSF</sequence>
<dbReference type="CDD" id="cd01118">
    <property type="entry name" value="ArsB_permease"/>
    <property type="match status" value="1"/>
</dbReference>
<dbReference type="PRINTS" id="PR00758">
    <property type="entry name" value="ARSENICPUMP"/>
</dbReference>
<dbReference type="GO" id="GO:0046685">
    <property type="term" value="P:response to arsenic-containing substance"/>
    <property type="evidence" value="ECO:0007669"/>
    <property type="project" value="UniProtKB-KW"/>
</dbReference>
<name>A0A0P7DJT8_PSEPU</name>
<proteinExistence type="inferred from homology"/>
<keyword evidence="5 6" id="KW-0472">Membrane</keyword>
<evidence type="ECO:0000256" key="3">
    <source>
        <dbReference type="ARBA" id="ARBA00022692"/>
    </source>
</evidence>
<feature type="transmembrane region" description="Helical" evidence="6">
    <location>
        <begin position="308"/>
        <end position="329"/>
    </location>
</feature>
<evidence type="ECO:0000256" key="5">
    <source>
        <dbReference type="ARBA" id="ARBA00023136"/>
    </source>
</evidence>
<dbReference type="InterPro" id="IPR000802">
    <property type="entry name" value="Arsenical_pump_ArsB"/>
</dbReference>
<keyword evidence="6" id="KW-0813">Transport</keyword>
<organism evidence="7 8">
    <name type="scientific">Pseudomonas putida</name>
    <name type="common">Arthrobacter siderocapsulatus</name>
    <dbReference type="NCBI Taxonomy" id="303"/>
    <lineage>
        <taxon>Bacteria</taxon>
        <taxon>Pseudomonadati</taxon>
        <taxon>Pseudomonadota</taxon>
        <taxon>Gammaproteobacteria</taxon>
        <taxon>Pseudomonadales</taxon>
        <taxon>Pseudomonadaceae</taxon>
        <taxon>Pseudomonas</taxon>
    </lineage>
</organism>
<dbReference type="GO" id="GO:0005886">
    <property type="term" value="C:plasma membrane"/>
    <property type="evidence" value="ECO:0007669"/>
    <property type="project" value="UniProtKB-SubCell"/>
</dbReference>
<dbReference type="Proteomes" id="UP000050437">
    <property type="component" value="Unassembled WGS sequence"/>
</dbReference>
<dbReference type="PANTHER" id="PTHR43302">
    <property type="entry name" value="TRANSPORTER ARSB-RELATED"/>
    <property type="match status" value="1"/>
</dbReference>